<sequence length="258" mass="29541">MQELIWDTIAILIYFQHLVDQGPHYRPPQSASQPSQPPTKAGRRQGRDWDQKTPQMKRKWFMALQAQVSECKKYLEERVFEIKPSDLHQQIREYLEKHQQNTEAVELLKLTVTPRNPSKFELDAMAAAQKALIRRRRAFGLNIDHVKAQVRFSRTPPLHPSGACANLKSLHHVFLLLQEERRTNADLFRAAVSSFNELVSIPPFSGVRGPLRKIENPSDALKDLQLINSPLTELIPEALPSDLHAGNRVRPPIHLSPL</sequence>
<evidence type="ECO:0000313" key="2">
    <source>
        <dbReference type="EMBL" id="RKO95834.1"/>
    </source>
</evidence>
<protein>
    <submittedName>
        <fullName evidence="2">Uncharacterized protein</fullName>
    </submittedName>
</protein>
<gene>
    <name evidence="2" type="ORF">CAUPRSCDRAFT_12467</name>
</gene>
<dbReference type="AlphaFoldDB" id="A0A4P9WRT5"/>
<proteinExistence type="predicted"/>
<accession>A0A4P9WRT5</accession>
<evidence type="ECO:0000256" key="1">
    <source>
        <dbReference type="SAM" id="MobiDB-lite"/>
    </source>
</evidence>
<reference evidence="3" key="1">
    <citation type="journal article" date="2018" name="Nat. Microbiol.">
        <title>Leveraging single-cell genomics to expand the fungal tree of life.</title>
        <authorList>
            <person name="Ahrendt S.R."/>
            <person name="Quandt C.A."/>
            <person name="Ciobanu D."/>
            <person name="Clum A."/>
            <person name="Salamov A."/>
            <person name="Andreopoulos B."/>
            <person name="Cheng J.F."/>
            <person name="Woyke T."/>
            <person name="Pelin A."/>
            <person name="Henrissat B."/>
            <person name="Reynolds N.K."/>
            <person name="Benny G.L."/>
            <person name="Smith M.E."/>
            <person name="James T.Y."/>
            <person name="Grigoriev I.V."/>
        </authorList>
    </citation>
    <scope>NUCLEOTIDE SEQUENCE [LARGE SCALE GENOMIC DNA]</scope>
    <source>
        <strain evidence="3">ATCC 52028</strain>
    </source>
</reference>
<dbReference type="Proteomes" id="UP000268535">
    <property type="component" value="Unassembled WGS sequence"/>
</dbReference>
<name>A0A4P9WRT5_9FUNG</name>
<evidence type="ECO:0000313" key="3">
    <source>
        <dbReference type="Proteomes" id="UP000268535"/>
    </source>
</evidence>
<feature type="region of interest" description="Disordered" evidence="1">
    <location>
        <begin position="24"/>
        <end position="52"/>
    </location>
</feature>
<organism evidence="2 3">
    <name type="scientific">Caulochytrium protostelioides</name>
    <dbReference type="NCBI Taxonomy" id="1555241"/>
    <lineage>
        <taxon>Eukaryota</taxon>
        <taxon>Fungi</taxon>
        <taxon>Fungi incertae sedis</taxon>
        <taxon>Chytridiomycota</taxon>
        <taxon>Chytridiomycota incertae sedis</taxon>
        <taxon>Chytridiomycetes</taxon>
        <taxon>Caulochytriales</taxon>
        <taxon>Caulochytriaceae</taxon>
        <taxon>Caulochytrium</taxon>
    </lineage>
</organism>
<dbReference type="EMBL" id="ML010826">
    <property type="protein sequence ID" value="RKO95834.1"/>
    <property type="molecule type" value="Genomic_DNA"/>
</dbReference>